<name>A0ACB7RZD1_HYAAI</name>
<comment type="caution">
    <text evidence="1">The sequence shown here is derived from an EMBL/GenBank/DDBJ whole genome shotgun (WGS) entry which is preliminary data.</text>
</comment>
<organism evidence="1 2">
    <name type="scientific">Hyalomma asiaticum</name>
    <name type="common">Tick</name>
    <dbReference type="NCBI Taxonomy" id="266040"/>
    <lineage>
        <taxon>Eukaryota</taxon>
        <taxon>Metazoa</taxon>
        <taxon>Ecdysozoa</taxon>
        <taxon>Arthropoda</taxon>
        <taxon>Chelicerata</taxon>
        <taxon>Arachnida</taxon>
        <taxon>Acari</taxon>
        <taxon>Parasitiformes</taxon>
        <taxon>Ixodida</taxon>
        <taxon>Ixodoidea</taxon>
        <taxon>Ixodidae</taxon>
        <taxon>Hyalomminae</taxon>
        <taxon>Hyalomma</taxon>
    </lineage>
</organism>
<sequence>MWPAGNTMNPGQQVPSTKHCCCLHGRAGGIVPPLQHMHCCTDDANHYFSRIQRPSGVELVRGNTEHQYKWQPTDVRSANKNGRVS</sequence>
<accession>A0ACB7RZD1</accession>
<dbReference type="Proteomes" id="UP000821845">
    <property type="component" value="Chromosome 6"/>
</dbReference>
<reference evidence="1" key="1">
    <citation type="submission" date="2020-05" db="EMBL/GenBank/DDBJ databases">
        <title>Large-scale comparative analyses of tick genomes elucidate their genetic diversity and vector capacities.</title>
        <authorList>
            <person name="Jia N."/>
            <person name="Wang J."/>
            <person name="Shi W."/>
            <person name="Du L."/>
            <person name="Sun Y."/>
            <person name="Zhan W."/>
            <person name="Jiang J."/>
            <person name="Wang Q."/>
            <person name="Zhang B."/>
            <person name="Ji P."/>
            <person name="Sakyi L.B."/>
            <person name="Cui X."/>
            <person name="Yuan T."/>
            <person name="Jiang B."/>
            <person name="Yang W."/>
            <person name="Lam T.T.-Y."/>
            <person name="Chang Q."/>
            <person name="Ding S."/>
            <person name="Wang X."/>
            <person name="Zhu J."/>
            <person name="Ruan X."/>
            <person name="Zhao L."/>
            <person name="Wei J."/>
            <person name="Que T."/>
            <person name="Du C."/>
            <person name="Cheng J."/>
            <person name="Dai P."/>
            <person name="Han X."/>
            <person name="Huang E."/>
            <person name="Gao Y."/>
            <person name="Liu J."/>
            <person name="Shao H."/>
            <person name="Ye R."/>
            <person name="Li L."/>
            <person name="Wei W."/>
            <person name="Wang X."/>
            <person name="Wang C."/>
            <person name="Yang T."/>
            <person name="Huo Q."/>
            <person name="Li W."/>
            <person name="Guo W."/>
            <person name="Chen H."/>
            <person name="Zhou L."/>
            <person name="Ni X."/>
            <person name="Tian J."/>
            <person name="Zhou Y."/>
            <person name="Sheng Y."/>
            <person name="Liu T."/>
            <person name="Pan Y."/>
            <person name="Xia L."/>
            <person name="Li J."/>
            <person name="Zhao F."/>
            <person name="Cao W."/>
        </authorList>
    </citation>
    <scope>NUCLEOTIDE SEQUENCE</scope>
    <source>
        <strain evidence="1">Hyas-2018</strain>
    </source>
</reference>
<keyword evidence="2" id="KW-1185">Reference proteome</keyword>
<evidence type="ECO:0000313" key="1">
    <source>
        <dbReference type="EMBL" id="KAH6927735.1"/>
    </source>
</evidence>
<dbReference type="EMBL" id="CM023486">
    <property type="protein sequence ID" value="KAH6927735.1"/>
    <property type="molecule type" value="Genomic_DNA"/>
</dbReference>
<protein>
    <submittedName>
        <fullName evidence="1">Uncharacterized protein</fullName>
    </submittedName>
</protein>
<evidence type="ECO:0000313" key="2">
    <source>
        <dbReference type="Proteomes" id="UP000821845"/>
    </source>
</evidence>
<gene>
    <name evidence="1" type="ORF">HPB50_007637</name>
</gene>
<proteinExistence type="predicted"/>